<gene>
    <name evidence="2" type="ORF">AB8O55_03125</name>
</gene>
<keyword evidence="1" id="KW-0472">Membrane</keyword>
<keyword evidence="1" id="KW-0812">Transmembrane</keyword>
<evidence type="ECO:0000256" key="1">
    <source>
        <dbReference type="SAM" id="Phobius"/>
    </source>
</evidence>
<feature type="transmembrane region" description="Helical" evidence="1">
    <location>
        <begin position="92"/>
        <end position="119"/>
    </location>
</feature>
<proteinExistence type="predicted"/>
<feature type="transmembrane region" description="Helical" evidence="1">
    <location>
        <begin position="158"/>
        <end position="176"/>
    </location>
</feature>
<sequence>MLSIARSELVQLSRNRLVLLTSLVMPVAVSAFFVQQHEVFTALGSLGYIAAVVVFTVGAFGLYTTAVTTLAARRQNLFLKRLRSTAAGDAGILSGLLLPITAITLVQLVLILAVLAAVAGEPADVLLLAVAVLAALIMLLGLGLATAGLTNSPEHAQVTTLPVSLGTIAVASWVGLTGTEEFTLLKRLLPGGSATELVVDAWNGGAADSLVLLVPTASWAVVAVALAFRLFRWEPRR</sequence>
<reference evidence="2 3" key="1">
    <citation type="submission" date="2024-08" db="EMBL/GenBank/DDBJ databases">
        <title>Genome mining of Saccharopolyspora cebuensis PGLac3 from Nigerian medicinal plant.</title>
        <authorList>
            <person name="Ezeobiora C.E."/>
            <person name="Igbokwe N.H."/>
            <person name="Amin D.H."/>
            <person name="Mendie U.E."/>
        </authorList>
    </citation>
    <scope>NUCLEOTIDE SEQUENCE [LARGE SCALE GENOMIC DNA]</scope>
    <source>
        <strain evidence="2 3">PGLac3</strain>
    </source>
</reference>
<comment type="caution">
    <text evidence="2">The sequence shown here is derived from an EMBL/GenBank/DDBJ whole genome shotgun (WGS) entry which is preliminary data.</text>
</comment>
<accession>A0ABV4CEC9</accession>
<dbReference type="RefSeq" id="WP_345355803.1">
    <property type="nucleotide sequence ID" value="NZ_BAABII010000002.1"/>
</dbReference>
<feature type="transmembrane region" description="Helical" evidence="1">
    <location>
        <begin position="125"/>
        <end position="146"/>
    </location>
</feature>
<feature type="transmembrane region" description="Helical" evidence="1">
    <location>
        <begin position="210"/>
        <end position="231"/>
    </location>
</feature>
<keyword evidence="3" id="KW-1185">Reference proteome</keyword>
<dbReference type="Proteomes" id="UP001564626">
    <property type="component" value="Unassembled WGS sequence"/>
</dbReference>
<organism evidence="2 3">
    <name type="scientific">Saccharopolyspora cebuensis</name>
    <dbReference type="NCBI Taxonomy" id="418759"/>
    <lineage>
        <taxon>Bacteria</taxon>
        <taxon>Bacillati</taxon>
        <taxon>Actinomycetota</taxon>
        <taxon>Actinomycetes</taxon>
        <taxon>Pseudonocardiales</taxon>
        <taxon>Pseudonocardiaceae</taxon>
        <taxon>Saccharopolyspora</taxon>
    </lineage>
</organism>
<feature type="transmembrane region" description="Helical" evidence="1">
    <location>
        <begin position="46"/>
        <end position="71"/>
    </location>
</feature>
<keyword evidence="1" id="KW-1133">Transmembrane helix</keyword>
<protein>
    <submittedName>
        <fullName evidence="2">ABC transporter permease</fullName>
    </submittedName>
</protein>
<feature type="transmembrane region" description="Helical" evidence="1">
    <location>
        <begin position="16"/>
        <end position="34"/>
    </location>
</feature>
<evidence type="ECO:0000313" key="3">
    <source>
        <dbReference type="Proteomes" id="UP001564626"/>
    </source>
</evidence>
<name>A0ABV4CEC9_9PSEU</name>
<dbReference type="EMBL" id="JBGEHV010000003">
    <property type="protein sequence ID" value="MEY8038377.1"/>
    <property type="molecule type" value="Genomic_DNA"/>
</dbReference>
<evidence type="ECO:0000313" key="2">
    <source>
        <dbReference type="EMBL" id="MEY8038377.1"/>
    </source>
</evidence>